<evidence type="ECO:0000256" key="6">
    <source>
        <dbReference type="ARBA" id="ARBA00022692"/>
    </source>
</evidence>
<feature type="transmembrane region" description="Helical" evidence="16">
    <location>
        <begin position="202"/>
        <end position="221"/>
    </location>
</feature>
<evidence type="ECO:0000256" key="11">
    <source>
        <dbReference type="ARBA" id="ARBA00023012"/>
    </source>
</evidence>
<evidence type="ECO:0000256" key="1">
    <source>
        <dbReference type="ARBA" id="ARBA00000085"/>
    </source>
</evidence>
<dbReference type="SMART" id="SM00091">
    <property type="entry name" value="PAS"/>
    <property type="match status" value="1"/>
</dbReference>
<dbReference type="AlphaFoldDB" id="A0A2S8GS81"/>
<evidence type="ECO:0000256" key="12">
    <source>
        <dbReference type="ARBA" id="ARBA00023136"/>
    </source>
</evidence>
<dbReference type="PROSITE" id="PS50110">
    <property type="entry name" value="RESPONSE_REGULATORY"/>
    <property type="match status" value="1"/>
</dbReference>
<gene>
    <name evidence="22" type="ORF">C5Y93_04105</name>
</gene>
<feature type="transmembrane region" description="Helical" evidence="16">
    <location>
        <begin position="228"/>
        <end position="248"/>
    </location>
</feature>
<dbReference type="CDD" id="cd00082">
    <property type="entry name" value="HisKA"/>
    <property type="match status" value="1"/>
</dbReference>
<dbReference type="InterPro" id="IPR005467">
    <property type="entry name" value="His_kinase_dom"/>
</dbReference>
<dbReference type="InterPro" id="IPR036890">
    <property type="entry name" value="HATPase_C_sf"/>
</dbReference>
<dbReference type="Pfam" id="PF00512">
    <property type="entry name" value="HisKA"/>
    <property type="match status" value="1"/>
</dbReference>
<evidence type="ECO:0000259" key="21">
    <source>
        <dbReference type="PROSITE" id="PS50839"/>
    </source>
</evidence>
<evidence type="ECO:0000256" key="15">
    <source>
        <dbReference type="SAM" id="MobiDB-lite"/>
    </source>
</evidence>
<evidence type="ECO:0000313" key="23">
    <source>
        <dbReference type="Proteomes" id="UP000237819"/>
    </source>
</evidence>
<dbReference type="InterPro" id="IPR003661">
    <property type="entry name" value="HisK_dim/P_dom"/>
</dbReference>
<keyword evidence="6 16" id="KW-0812">Transmembrane</keyword>
<dbReference type="CDD" id="cd17546">
    <property type="entry name" value="REC_hyHK_CKI1_RcsC-like"/>
    <property type="match status" value="1"/>
</dbReference>
<dbReference type="Gene3D" id="3.30.450.20">
    <property type="entry name" value="PAS domain"/>
    <property type="match status" value="1"/>
</dbReference>
<feature type="domain" description="Histidine kinase" evidence="17">
    <location>
        <begin position="818"/>
        <end position="1037"/>
    </location>
</feature>
<evidence type="ECO:0000259" key="20">
    <source>
        <dbReference type="PROSITE" id="PS50113"/>
    </source>
</evidence>
<dbReference type="PANTHER" id="PTHR43047:SF72">
    <property type="entry name" value="OSMOSENSING HISTIDINE PROTEIN KINASE SLN1"/>
    <property type="match status" value="1"/>
</dbReference>
<keyword evidence="8" id="KW-0418">Kinase</keyword>
<dbReference type="CDD" id="cd00130">
    <property type="entry name" value="PAS"/>
    <property type="match status" value="1"/>
</dbReference>
<dbReference type="SMART" id="SM00387">
    <property type="entry name" value="HATPase_c"/>
    <property type="match status" value="1"/>
</dbReference>
<dbReference type="Pfam" id="PF03924">
    <property type="entry name" value="CHASE"/>
    <property type="match status" value="1"/>
</dbReference>
<dbReference type="InterPro" id="IPR042240">
    <property type="entry name" value="CHASE_sf"/>
</dbReference>
<comment type="subcellular location">
    <subcellularLocation>
        <location evidence="2">Membrane</location>
    </subcellularLocation>
</comment>
<evidence type="ECO:0000256" key="3">
    <source>
        <dbReference type="ARBA" id="ARBA00012438"/>
    </source>
</evidence>
<dbReference type="Pfam" id="PF02518">
    <property type="entry name" value="HATPase_c"/>
    <property type="match status" value="1"/>
</dbReference>
<comment type="catalytic activity">
    <reaction evidence="1">
        <text>ATP + protein L-histidine = ADP + protein N-phospho-L-histidine.</text>
        <dbReference type="EC" id="2.7.13.3"/>
    </reaction>
</comment>
<dbReference type="InterPro" id="IPR004358">
    <property type="entry name" value="Sig_transdc_His_kin-like_C"/>
</dbReference>
<name>A0A2S8GS81_9BACT</name>
<comment type="caution">
    <text evidence="22">The sequence shown here is derived from an EMBL/GenBank/DDBJ whole genome shotgun (WGS) entry which is preliminary data.</text>
</comment>
<feature type="domain" description="PAS" evidence="19">
    <location>
        <begin position="667"/>
        <end position="738"/>
    </location>
</feature>
<dbReference type="GO" id="GO:0005524">
    <property type="term" value="F:ATP binding"/>
    <property type="evidence" value="ECO:0007669"/>
    <property type="project" value="UniProtKB-KW"/>
</dbReference>
<feature type="transmembrane region" description="Helical" evidence="16">
    <location>
        <begin position="260"/>
        <end position="285"/>
    </location>
</feature>
<feature type="domain" description="Response regulatory" evidence="18">
    <location>
        <begin position="1067"/>
        <end position="1186"/>
    </location>
</feature>
<dbReference type="GO" id="GO:0000155">
    <property type="term" value="F:phosphorelay sensor kinase activity"/>
    <property type="evidence" value="ECO:0007669"/>
    <property type="project" value="InterPro"/>
</dbReference>
<evidence type="ECO:0000256" key="13">
    <source>
        <dbReference type="ARBA" id="ARBA00023306"/>
    </source>
</evidence>
<keyword evidence="5" id="KW-0808">Transferase</keyword>
<dbReference type="InterPro" id="IPR000700">
    <property type="entry name" value="PAS-assoc_C"/>
</dbReference>
<dbReference type="SMART" id="SM00448">
    <property type="entry name" value="REC"/>
    <property type="match status" value="1"/>
</dbReference>
<dbReference type="GO" id="GO:0005886">
    <property type="term" value="C:plasma membrane"/>
    <property type="evidence" value="ECO:0007669"/>
    <property type="project" value="TreeGrafter"/>
</dbReference>
<dbReference type="Pfam" id="PF13426">
    <property type="entry name" value="PAS_9"/>
    <property type="match status" value="1"/>
</dbReference>
<dbReference type="Gene3D" id="3.30.565.10">
    <property type="entry name" value="Histidine kinase-like ATPase, C-terminal domain"/>
    <property type="match status" value="1"/>
</dbReference>
<reference evidence="22 23" key="1">
    <citation type="submission" date="2018-02" db="EMBL/GenBank/DDBJ databases">
        <title>Comparative genomes isolates from brazilian mangrove.</title>
        <authorList>
            <person name="Araujo J.E."/>
            <person name="Taketani R.G."/>
            <person name="Silva M.C.P."/>
            <person name="Loureco M.V."/>
            <person name="Andreote F.D."/>
        </authorList>
    </citation>
    <scope>NUCLEOTIDE SEQUENCE [LARGE SCALE GENOMIC DNA]</scope>
    <source>
        <strain evidence="22 23">Nap-Phe MGV</strain>
    </source>
</reference>
<dbReference type="Gene3D" id="3.40.50.2300">
    <property type="match status" value="1"/>
</dbReference>
<evidence type="ECO:0000256" key="7">
    <source>
        <dbReference type="ARBA" id="ARBA00022741"/>
    </source>
</evidence>
<keyword evidence="11" id="KW-0902">Two-component regulatory system</keyword>
<dbReference type="InterPro" id="IPR036097">
    <property type="entry name" value="HisK_dim/P_sf"/>
</dbReference>
<feature type="region of interest" description="Disordered" evidence="15">
    <location>
        <begin position="31"/>
        <end position="58"/>
    </location>
</feature>
<keyword evidence="10 16" id="KW-1133">Transmembrane helix</keyword>
<dbReference type="InterPro" id="IPR035965">
    <property type="entry name" value="PAS-like_dom_sf"/>
</dbReference>
<keyword evidence="12 16" id="KW-0472">Membrane</keyword>
<dbReference type="InterPro" id="IPR001610">
    <property type="entry name" value="PAC"/>
</dbReference>
<keyword evidence="7" id="KW-0547">Nucleotide-binding</keyword>
<feature type="transmembrane region" description="Helical" evidence="16">
    <location>
        <begin position="306"/>
        <end position="326"/>
    </location>
</feature>
<dbReference type="FunFam" id="3.30.565.10:FF:000010">
    <property type="entry name" value="Sensor histidine kinase RcsC"/>
    <property type="match status" value="1"/>
</dbReference>
<evidence type="ECO:0000259" key="19">
    <source>
        <dbReference type="PROSITE" id="PS50112"/>
    </source>
</evidence>
<dbReference type="SUPFAM" id="SSF52172">
    <property type="entry name" value="CheY-like"/>
    <property type="match status" value="1"/>
</dbReference>
<dbReference type="SUPFAM" id="SSF55874">
    <property type="entry name" value="ATPase domain of HSP90 chaperone/DNA topoisomerase II/histidine kinase"/>
    <property type="match status" value="1"/>
</dbReference>
<keyword evidence="4 14" id="KW-0597">Phosphoprotein</keyword>
<dbReference type="PROSITE" id="PS50112">
    <property type="entry name" value="PAS"/>
    <property type="match status" value="1"/>
</dbReference>
<dbReference type="InterPro" id="IPR000014">
    <property type="entry name" value="PAS"/>
</dbReference>
<dbReference type="EC" id="2.7.13.3" evidence="3"/>
<evidence type="ECO:0000256" key="8">
    <source>
        <dbReference type="ARBA" id="ARBA00022777"/>
    </source>
</evidence>
<dbReference type="NCBIfam" id="TIGR00229">
    <property type="entry name" value="sensory_box"/>
    <property type="match status" value="1"/>
</dbReference>
<dbReference type="PRINTS" id="PR00344">
    <property type="entry name" value="BCTRLSENSOR"/>
</dbReference>
<feature type="compositionally biased region" description="Basic and acidic residues" evidence="15">
    <location>
        <begin position="32"/>
        <end position="45"/>
    </location>
</feature>
<evidence type="ECO:0000256" key="4">
    <source>
        <dbReference type="ARBA" id="ARBA00022553"/>
    </source>
</evidence>
<dbReference type="Proteomes" id="UP000237819">
    <property type="component" value="Unassembled WGS sequence"/>
</dbReference>
<organism evidence="22 23">
    <name type="scientific">Blastopirellula marina</name>
    <dbReference type="NCBI Taxonomy" id="124"/>
    <lineage>
        <taxon>Bacteria</taxon>
        <taxon>Pseudomonadati</taxon>
        <taxon>Planctomycetota</taxon>
        <taxon>Planctomycetia</taxon>
        <taxon>Pirellulales</taxon>
        <taxon>Pirellulaceae</taxon>
        <taxon>Blastopirellula</taxon>
    </lineage>
</organism>
<evidence type="ECO:0000256" key="9">
    <source>
        <dbReference type="ARBA" id="ARBA00022840"/>
    </source>
</evidence>
<dbReference type="PANTHER" id="PTHR43047">
    <property type="entry name" value="TWO-COMPONENT HISTIDINE PROTEIN KINASE"/>
    <property type="match status" value="1"/>
</dbReference>
<feature type="modified residue" description="4-aspartylphosphate" evidence="14">
    <location>
        <position position="1121"/>
    </location>
</feature>
<feature type="domain" description="PAC" evidence="20">
    <location>
        <begin position="739"/>
        <end position="793"/>
    </location>
</feature>
<feature type="transmembrane region" description="Helical" evidence="16">
    <location>
        <begin position="84"/>
        <end position="107"/>
    </location>
</feature>
<dbReference type="PROSITE" id="PS50839">
    <property type="entry name" value="CHASE"/>
    <property type="match status" value="1"/>
</dbReference>
<dbReference type="Gene3D" id="1.10.287.130">
    <property type="match status" value="1"/>
</dbReference>
<evidence type="ECO:0000259" key="18">
    <source>
        <dbReference type="PROSITE" id="PS50110"/>
    </source>
</evidence>
<proteinExistence type="predicted"/>
<evidence type="ECO:0000256" key="10">
    <source>
        <dbReference type="ARBA" id="ARBA00022989"/>
    </source>
</evidence>
<dbReference type="SMART" id="SM00086">
    <property type="entry name" value="PAC"/>
    <property type="match status" value="1"/>
</dbReference>
<protein>
    <recommendedName>
        <fullName evidence="3">histidine kinase</fullName>
        <ecNumber evidence="3">2.7.13.3</ecNumber>
    </recommendedName>
</protein>
<dbReference type="CDD" id="cd16922">
    <property type="entry name" value="HATPase_EvgS-ArcB-TorS-like"/>
    <property type="match status" value="1"/>
</dbReference>
<keyword evidence="9" id="KW-0067">ATP-binding</keyword>
<dbReference type="FunFam" id="1.10.287.130:FF:000038">
    <property type="entry name" value="Sensory transduction histidine kinase"/>
    <property type="match status" value="1"/>
</dbReference>
<dbReference type="InterPro" id="IPR001789">
    <property type="entry name" value="Sig_transdc_resp-reg_receiver"/>
</dbReference>
<dbReference type="SMART" id="SM00388">
    <property type="entry name" value="HisKA"/>
    <property type="match status" value="1"/>
</dbReference>
<feature type="domain" description="CHASE" evidence="21">
    <location>
        <begin position="372"/>
        <end position="599"/>
    </location>
</feature>
<dbReference type="EMBL" id="PUHZ01000005">
    <property type="protein sequence ID" value="PQO47231.1"/>
    <property type="molecule type" value="Genomic_DNA"/>
</dbReference>
<dbReference type="SUPFAM" id="SSF47384">
    <property type="entry name" value="Homodimeric domain of signal transducing histidine kinase"/>
    <property type="match status" value="1"/>
</dbReference>
<dbReference type="SUPFAM" id="SSF55785">
    <property type="entry name" value="PYP-like sensor domain (PAS domain)"/>
    <property type="match status" value="1"/>
</dbReference>
<evidence type="ECO:0000256" key="5">
    <source>
        <dbReference type="ARBA" id="ARBA00022679"/>
    </source>
</evidence>
<evidence type="ECO:0000256" key="2">
    <source>
        <dbReference type="ARBA" id="ARBA00004370"/>
    </source>
</evidence>
<dbReference type="SMART" id="SM01079">
    <property type="entry name" value="CHASE"/>
    <property type="match status" value="1"/>
</dbReference>
<evidence type="ECO:0000256" key="16">
    <source>
        <dbReference type="SAM" id="Phobius"/>
    </source>
</evidence>
<evidence type="ECO:0000256" key="14">
    <source>
        <dbReference type="PROSITE-ProRule" id="PRU00169"/>
    </source>
</evidence>
<dbReference type="Pfam" id="PF00072">
    <property type="entry name" value="Response_reg"/>
    <property type="match status" value="1"/>
</dbReference>
<sequence length="1198" mass="131027">MRLVAIAALFRRPGSARFAVDQAMVANRRPRVAHDLKSSPEKRSDGNNVPSASASDGEHWGKVAMQTEQHQHEGSRASSMIDAAWLFIAARILLALSLSVALTVLIAWPAEWIALRSIIDGLPTMKFNTALGLALLAAAGLMRTMTTHVRSKLHLLPKIVAVLAVLLGAASIWEDLTSVDLGIDTLICDDPASVAAGQRPGLMSQGTALGITLLGLGLLFWRGQVRKLGITCTAAGGAIGFVGIMLFLSRATGIRELQLYSTTAIHTAMLLTAISLGLLLTLRGLKLAQEGDELVALRREIRRARPLAGVVTVMLAAGLLVTIFLVRDSQHHIYETNHAIFVRRSELLTDEIQRRANLCVYGLKGARGMYTGSEHVERREFAAYVASRDLPKEFPGAIGFGMIKRVPRAEIDQFVATERADNAPEFAVRSLGDDPTAYVIQHIYPMEANRQAWGYDVGSETTRRVAIEKAIRSGLPTITGMIHLLQDDVVRAGFLYYVPIYANGRNPQTPEEREADLAGVLYAPIILERSLDNMGDLVDAGLDFEIFDGAEQTQRTHLYDHDRHLNDFQQEDLDQQAYQGRMFAYSIPITVGGRIWTITTSTLPPFEAEVDRVTPAFFGVGGSALSLLLAAIVWSMGLSQSRAMALAEDMTHELRISEQTAKHAAEEAERLAKIVRRTNNGVIIIDPQGRIEWVNDGFTRLSGYQLEDAAGKRPSELLFGPNSNSDAIERLSDAVRLQASTQVEVVNYAKDGSEYVVATEIGPLLDSRGTLTGFMLIETDITDKCAVEARLKGLNTELTAAHQEAERASKVKSEFLANMSHEIRTPMTAIIGFSDLLLEEDISETEKRKAVGTIKRNGDHLLELINDILDLSKVEAGKFDIELRNMNPADVMNDVEELLSERAKSQENRLVFETNGPLPKLIRCDSTRLKQALVNLVGNAIKFTKQGTVTVTAECDFERQQMFYHVRDTGIGMSPEQLKQIFQPFRQADASTTRKFGGTGLGLTITKQIAEMLGGDVTVKSEPGRGSTFTLRVATGDLTEISQQASGDDSTAKTPNSAATQARLNGRVLLVEDGPDNRRLIGFILKKAGAEVEMAENGQLGMDEALKAWEAGTPYDVVLMDMQMPVMDGYTAASKLRLAGYAGQIIALTAHAMREDINKCLEAGCDAYLTKPIDRKSFLSEVGARMQMSVLQKEATAT</sequence>
<dbReference type="Gene3D" id="3.30.450.350">
    <property type="entry name" value="CHASE domain"/>
    <property type="match status" value="1"/>
</dbReference>
<evidence type="ECO:0000259" key="17">
    <source>
        <dbReference type="PROSITE" id="PS50109"/>
    </source>
</evidence>
<dbReference type="GO" id="GO:0009927">
    <property type="term" value="F:histidine phosphotransfer kinase activity"/>
    <property type="evidence" value="ECO:0007669"/>
    <property type="project" value="TreeGrafter"/>
</dbReference>
<dbReference type="PROSITE" id="PS50113">
    <property type="entry name" value="PAC"/>
    <property type="match status" value="1"/>
</dbReference>
<feature type="transmembrane region" description="Helical" evidence="16">
    <location>
        <begin position="127"/>
        <end position="143"/>
    </location>
</feature>
<accession>A0A2S8GS81</accession>
<dbReference type="InterPro" id="IPR011006">
    <property type="entry name" value="CheY-like_superfamily"/>
</dbReference>
<dbReference type="InterPro" id="IPR003594">
    <property type="entry name" value="HATPase_dom"/>
</dbReference>
<evidence type="ECO:0000313" key="22">
    <source>
        <dbReference type="EMBL" id="PQO47231.1"/>
    </source>
</evidence>
<keyword evidence="13" id="KW-0131">Cell cycle</keyword>
<feature type="transmembrane region" description="Helical" evidence="16">
    <location>
        <begin position="155"/>
        <end position="173"/>
    </location>
</feature>
<dbReference type="InterPro" id="IPR006189">
    <property type="entry name" value="CHASE_dom"/>
</dbReference>
<dbReference type="PROSITE" id="PS50109">
    <property type="entry name" value="HIS_KIN"/>
    <property type="match status" value="1"/>
</dbReference>